<keyword evidence="5 8" id="KW-1133">Transmembrane helix</keyword>
<evidence type="ECO:0000256" key="8">
    <source>
        <dbReference type="SAM" id="Phobius"/>
    </source>
</evidence>
<comment type="subcellular location">
    <subcellularLocation>
        <location evidence="1">Membrane</location>
        <topology evidence="1">Multi-pass membrane protein</topology>
    </subcellularLocation>
</comment>
<evidence type="ECO:0000256" key="7">
    <source>
        <dbReference type="ARBA" id="ARBA00023136"/>
    </source>
</evidence>
<dbReference type="VEuPathDB" id="FungiDB:YALI1_D19775g"/>
<dbReference type="InterPro" id="IPR036259">
    <property type="entry name" value="MFS_trans_sf"/>
</dbReference>
<keyword evidence="6" id="KW-0406">Ion transport</keyword>
<evidence type="ECO:0000313" key="12">
    <source>
        <dbReference type="Proteomes" id="UP000182444"/>
    </source>
</evidence>
<keyword evidence="4 8" id="KW-0812">Transmembrane</keyword>
<feature type="transmembrane region" description="Helical" evidence="8">
    <location>
        <begin position="309"/>
        <end position="327"/>
    </location>
</feature>
<dbReference type="Proteomes" id="UP000256601">
    <property type="component" value="Unassembled WGS sequence"/>
</dbReference>
<dbReference type="PANTHER" id="PTHR23501">
    <property type="entry name" value="MAJOR FACILITATOR SUPERFAMILY"/>
    <property type="match status" value="1"/>
</dbReference>
<dbReference type="PANTHER" id="PTHR23501:SF87">
    <property type="entry name" value="SIDEROPHORE IRON TRANSPORTER 2"/>
    <property type="match status" value="1"/>
</dbReference>
<feature type="transmembrane region" description="Helical" evidence="8">
    <location>
        <begin position="388"/>
        <end position="407"/>
    </location>
</feature>
<evidence type="ECO:0000256" key="2">
    <source>
        <dbReference type="ARBA" id="ARBA00008335"/>
    </source>
</evidence>
<evidence type="ECO:0000256" key="6">
    <source>
        <dbReference type="ARBA" id="ARBA00023065"/>
    </source>
</evidence>
<evidence type="ECO:0000256" key="4">
    <source>
        <dbReference type="ARBA" id="ARBA00022692"/>
    </source>
</evidence>
<dbReference type="Proteomes" id="UP000182444">
    <property type="component" value="Chromosome 1D"/>
</dbReference>
<sequence>MLNTCTNTTFTNNTMWAVQNPIRQAERDETDPPSPNPKWLSVAGDGQQTRAAAEMEQITSLWNRTDFWLAWASMFLVSIALALEKMTFKVYSTFATSDFNEMSLLSALNVVQAVMYTATMTIMAKFADVLGRFESFLLCVILFTMGEIMLAASSNISTYFAAHIFYVFGQVGIRFLQQVFAADTSSLRNRLFFVVIPNFAYIFVPWCSAPITNAIIKHSTWKWGYGMWCIILPVVSVPVLVILFRLKRRVKVVNGKKYDKEKYKGSRWNFIKERLLEFDMIGLVLFTGGLSLLFLAVTLVKSQDSWKQAHVLSMIIIGPILLILFPFWEMYPKYPFLPFSAMKNKTLITGCSFCLVYSIAQNLYNPYYFPWLLVCKGLSVTAASNTSATLMVASVASSVVAAFILRYTNRVKPVIVAGICIYMLGLGLTYHYRQPDQSLAKFIVTQAVEGVGQGFLQSPSLVIIQASVPKNHVVSATAIFYAANSIGQVIGDAISGSMYRQTYPKKLADYAPFLNATEIDQMVNNVAAPLRYKWGTSERTAVIEAFNHIYRKMLYGPMIVAAVCILIALALPNIDLSESEDGSECTIDDDKSVIVHKSSSKTASAVIEKQL</sequence>
<feature type="transmembrane region" description="Helical" evidence="8">
    <location>
        <begin position="136"/>
        <end position="154"/>
    </location>
</feature>
<evidence type="ECO:0000313" key="10">
    <source>
        <dbReference type="EMBL" id="AOW04130.1"/>
    </source>
</evidence>
<dbReference type="AlphaFoldDB" id="A0A1D8NER8"/>
<feature type="transmembrane region" description="Helical" evidence="8">
    <location>
        <begin position="554"/>
        <end position="571"/>
    </location>
</feature>
<evidence type="ECO:0000256" key="3">
    <source>
        <dbReference type="ARBA" id="ARBA00022448"/>
    </source>
</evidence>
<dbReference type="PROSITE" id="PS50850">
    <property type="entry name" value="MFS"/>
    <property type="match status" value="1"/>
</dbReference>
<feature type="transmembrane region" description="Helical" evidence="8">
    <location>
        <begin position="414"/>
        <end position="432"/>
    </location>
</feature>
<dbReference type="Gene3D" id="1.20.1250.20">
    <property type="entry name" value="MFS general substrate transporter like domains"/>
    <property type="match status" value="2"/>
</dbReference>
<dbReference type="VEuPathDB" id="FungiDB:YALI0_D15972g"/>
<feature type="transmembrane region" description="Helical" evidence="8">
    <location>
        <begin position="223"/>
        <end position="246"/>
    </location>
</feature>
<dbReference type="FunFam" id="1.20.1250.20:FF:000197">
    <property type="entry name" value="Siderophore iron transporter 1"/>
    <property type="match status" value="1"/>
</dbReference>
<dbReference type="GO" id="GO:0005886">
    <property type="term" value="C:plasma membrane"/>
    <property type="evidence" value="ECO:0007669"/>
    <property type="project" value="TreeGrafter"/>
</dbReference>
<feature type="transmembrane region" description="Helical" evidence="8">
    <location>
        <begin position="191"/>
        <end position="211"/>
    </location>
</feature>
<evidence type="ECO:0000256" key="5">
    <source>
        <dbReference type="ARBA" id="ARBA00022989"/>
    </source>
</evidence>
<dbReference type="Pfam" id="PF07690">
    <property type="entry name" value="MFS_1"/>
    <property type="match status" value="1"/>
</dbReference>
<dbReference type="InterPro" id="IPR020846">
    <property type="entry name" value="MFS_dom"/>
</dbReference>
<feature type="transmembrane region" description="Helical" evidence="8">
    <location>
        <begin position="160"/>
        <end position="179"/>
    </location>
</feature>
<dbReference type="GO" id="GO:0015343">
    <property type="term" value="F:siderophore-iron transmembrane transporter activity"/>
    <property type="evidence" value="ECO:0007669"/>
    <property type="project" value="TreeGrafter"/>
</dbReference>
<reference evidence="11 13" key="2">
    <citation type="submission" date="2018-07" db="EMBL/GenBank/DDBJ databases">
        <title>Draft Genome Assemblies for Five Robust Yarrowia lipolytica Strains Exhibiting High Lipid Production and Pentose Sugar Utilization and Sugar Alcohol Secretion from Undetoxified Lignocellulosic Biomass Hydrolysates.</title>
        <authorList>
            <consortium name="DOE Joint Genome Institute"/>
            <person name="Walker C."/>
            <person name="Ryu S."/>
            <person name="Na H."/>
            <person name="Zane M."/>
            <person name="LaButti K."/>
            <person name="Lipzen A."/>
            <person name="Haridas S."/>
            <person name="Barry K."/>
            <person name="Grigoriev I.V."/>
            <person name="Quarterman J."/>
            <person name="Slininger P."/>
            <person name="Dien B."/>
            <person name="Trinh C.T."/>
        </authorList>
    </citation>
    <scope>NUCLEOTIDE SEQUENCE [LARGE SCALE GENOMIC DNA]</scope>
    <source>
        <strain evidence="11 13">YB392</strain>
    </source>
</reference>
<dbReference type="EMBL" id="CP017556">
    <property type="protein sequence ID" value="AOW04130.1"/>
    <property type="molecule type" value="Genomic_DNA"/>
</dbReference>
<keyword evidence="3" id="KW-0813">Transport</keyword>
<dbReference type="InterPro" id="IPR011701">
    <property type="entry name" value="MFS"/>
</dbReference>
<evidence type="ECO:0000256" key="1">
    <source>
        <dbReference type="ARBA" id="ARBA00004141"/>
    </source>
</evidence>
<evidence type="ECO:0000313" key="13">
    <source>
        <dbReference type="Proteomes" id="UP000256601"/>
    </source>
</evidence>
<dbReference type="EMBL" id="KZ859194">
    <property type="protein sequence ID" value="RDW22609.1"/>
    <property type="molecule type" value="Genomic_DNA"/>
</dbReference>
<evidence type="ECO:0000313" key="11">
    <source>
        <dbReference type="EMBL" id="RDW22609.1"/>
    </source>
</evidence>
<name>A0A1D8NER8_YARLL</name>
<proteinExistence type="inferred from homology"/>
<comment type="similarity">
    <text evidence="2">Belongs to the major facilitator superfamily.</text>
</comment>
<dbReference type="FunFam" id="1.20.1250.20:FF:000534">
    <property type="entry name" value="Major facilitator superfamily domain-containing protein"/>
    <property type="match status" value="1"/>
</dbReference>
<reference evidence="10 12" key="1">
    <citation type="journal article" date="2016" name="PLoS ONE">
        <title>Sequence Assembly of Yarrowia lipolytica Strain W29/CLIB89 Shows Transposable Element Diversity.</title>
        <authorList>
            <person name="Magnan C."/>
            <person name="Yu J."/>
            <person name="Chang I."/>
            <person name="Jahn E."/>
            <person name="Kanomata Y."/>
            <person name="Wu J."/>
            <person name="Zeller M."/>
            <person name="Oakes M."/>
            <person name="Baldi P."/>
            <person name="Sandmeyer S."/>
        </authorList>
    </citation>
    <scope>NUCLEOTIDE SEQUENCE [LARGE SCALE GENOMIC DNA]</scope>
    <source>
        <strain evidence="10">CLIB89</strain>
        <strain evidence="12">CLIB89(W29)</strain>
    </source>
</reference>
<feature type="transmembrane region" description="Helical" evidence="8">
    <location>
        <begin position="67"/>
        <end position="83"/>
    </location>
</feature>
<feature type="transmembrane region" description="Helical" evidence="8">
    <location>
        <begin position="275"/>
        <end position="297"/>
    </location>
</feature>
<keyword evidence="7 8" id="KW-0472">Membrane</keyword>
<protein>
    <submittedName>
        <fullName evidence="11">Major facilitator superfamily domain-containing protein</fullName>
    </submittedName>
</protein>
<dbReference type="KEGG" id="yli:2910186"/>
<evidence type="ECO:0000259" key="9">
    <source>
        <dbReference type="PROSITE" id="PS50850"/>
    </source>
</evidence>
<feature type="transmembrane region" description="Helical" evidence="8">
    <location>
        <begin position="347"/>
        <end position="364"/>
    </location>
</feature>
<dbReference type="GeneID" id="2910186"/>
<dbReference type="eggNOG" id="KOG0254">
    <property type="taxonomic scope" value="Eukaryota"/>
</dbReference>
<dbReference type="OMA" id="WIGASFA"/>
<feature type="domain" description="Major facilitator superfamily (MFS) profile" evidence="9">
    <location>
        <begin position="66"/>
        <end position="580"/>
    </location>
</feature>
<accession>A0A1D8NER8</accession>
<dbReference type="SUPFAM" id="SSF103473">
    <property type="entry name" value="MFS general substrate transporter"/>
    <property type="match status" value="1"/>
</dbReference>
<feature type="transmembrane region" description="Helical" evidence="8">
    <location>
        <begin position="103"/>
        <end position="124"/>
    </location>
</feature>
<gene>
    <name evidence="11" type="ORF">B0I71DRAFT_169759</name>
    <name evidence="10" type="ORF">YALI1_D19775g</name>
</gene>
<organism evidence="10 12">
    <name type="scientific">Yarrowia lipolytica</name>
    <name type="common">Candida lipolytica</name>
    <dbReference type="NCBI Taxonomy" id="4952"/>
    <lineage>
        <taxon>Eukaryota</taxon>
        <taxon>Fungi</taxon>
        <taxon>Dikarya</taxon>
        <taxon>Ascomycota</taxon>
        <taxon>Saccharomycotina</taxon>
        <taxon>Dipodascomycetes</taxon>
        <taxon>Dipodascales</taxon>
        <taxon>Dipodascales incertae sedis</taxon>
        <taxon>Yarrowia</taxon>
    </lineage>
</organism>